<reference evidence="1 2" key="1">
    <citation type="journal article" date="2010" name="Stand. Genomic Sci.">
        <title>Complete genome sequence of Denitrovibrio acetiphilus type strain (N2460).</title>
        <authorList>
            <person name="Kiss H."/>
            <person name="Lang E."/>
            <person name="Lapidus A."/>
            <person name="Copeland A."/>
            <person name="Nolan M."/>
            <person name="Glavina Del Rio T."/>
            <person name="Chen F."/>
            <person name="Lucas S."/>
            <person name="Tice H."/>
            <person name="Cheng J.F."/>
            <person name="Han C."/>
            <person name="Goodwin L."/>
            <person name="Pitluck S."/>
            <person name="Liolios K."/>
            <person name="Pati A."/>
            <person name="Ivanova N."/>
            <person name="Mavromatis K."/>
            <person name="Chen A."/>
            <person name="Palaniappan K."/>
            <person name="Land M."/>
            <person name="Hauser L."/>
            <person name="Chang Y.J."/>
            <person name="Jeffries C.D."/>
            <person name="Detter J.C."/>
            <person name="Brettin T."/>
            <person name="Spring S."/>
            <person name="Rohde M."/>
            <person name="Goker M."/>
            <person name="Woyke T."/>
            <person name="Bristow J."/>
            <person name="Eisen J.A."/>
            <person name="Markowitz V."/>
            <person name="Hugenholtz P."/>
            <person name="Kyrpides N.C."/>
            <person name="Klenk H.P."/>
        </authorList>
    </citation>
    <scope>NUCLEOTIDE SEQUENCE [LARGE SCALE GENOMIC DNA]</scope>
    <source>
        <strain evidence="2">DSM 12809 / NBRC 114555 / N2460</strain>
    </source>
</reference>
<organism evidence="1 2">
    <name type="scientific">Denitrovibrio acetiphilus (strain DSM 12809 / NBRC 114555 / N2460)</name>
    <dbReference type="NCBI Taxonomy" id="522772"/>
    <lineage>
        <taxon>Bacteria</taxon>
        <taxon>Pseudomonadati</taxon>
        <taxon>Deferribacterota</taxon>
        <taxon>Deferribacteres</taxon>
        <taxon>Deferribacterales</taxon>
        <taxon>Geovibrionaceae</taxon>
        <taxon>Denitrovibrio</taxon>
    </lineage>
</organism>
<dbReference type="AlphaFoldDB" id="D4H6A8"/>
<dbReference type="EMBL" id="CP001968">
    <property type="protein sequence ID" value="ADD69582.1"/>
    <property type="molecule type" value="Genomic_DNA"/>
</dbReference>
<evidence type="ECO:0000313" key="2">
    <source>
        <dbReference type="Proteomes" id="UP000002012"/>
    </source>
</evidence>
<dbReference type="FunCoup" id="D4H6A8">
    <property type="interactions" value="50"/>
</dbReference>
<gene>
    <name evidence="1" type="ordered locus">Dacet_2832</name>
</gene>
<dbReference type="Proteomes" id="UP000002012">
    <property type="component" value="Chromosome"/>
</dbReference>
<dbReference type="SUPFAM" id="SSF48452">
    <property type="entry name" value="TPR-like"/>
    <property type="match status" value="1"/>
</dbReference>
<dbReference type="GO" id="GO:0016740">
    <property type="term" value="F:transferase activity"/>
    <property type="evidence" value="ECO:0007669"/>
    <property type="project" value="UniProtKB-KW"/>
</dbReference>
<keyword evidence="1" id="KW-0808">Transferase</keyword>
<name>D4H6A8_DENA2</name>
<dbReference type="HOGENOM" id="CLU_843919_0_0_0"/>
<dbReference type="InterPro" id="IPR011990">
    <property type="entry name" value="TPR-like_helical_dom_sf"/>
</dbReference>
<dbReference type="RefSeq" id="WP_013012069.1">
    <property type="nucleotide sequence ID" value="NC_013943.1"/>
</dbReference>
<accession>D4H6A8</accession>
<dbReference type="STRING" id="522772.Dacet_2832"/>
<proteinExistence type="predicted"/>
<protein>
    <submittedName>
        <fullName evidence="1">N-acetylglucosaminyl transferase-like protein</fullName>
    </submittedName>
</protein>
<dbReference type="eggNOG" id="COG2956">
    <property type="taxonomic scope" value="Bacteria"/>
</dbReference>
<evidence type="ECO:0000313" key="1">
    <source>
        <dbReference type="EMBL" id="ADD69582.1"/>
    </source>
</evidence>
<sequence length="329" mass="37182">MKYSIDFIKGLSAITEGDYQRASAHLKNAALEHSDRIEAYFAAGLVFRKNKQYDRATYVLESILRSADIDSSTKRALTVELGRVMFEAGNYTIAHSLLEMSTDREGVLLRAKTLRKLGKYEEAANTYKMLAKSEKINLDNETGYCYFRCASETEGSKQNKYLKTALKYIPKSRCVSMMQIDNLLMVAKPSKALIEIDKFINSELPASENDMTKFQSVFYDTGRTEELMRIVMKRIAEGARNPFLYGYAVSRLLHSENQAKAQELINSYIENYGFNNNIARASLTITPNSLLESYLEGADYYRCSACSASTKTYSDACPNCQGFETLKPI</sequence>
<dbReference type="Gene3D" id="1.25.40.10">
    <property type="entry name" value="Tetratricopeptide repeat domain"/>
    <property type="match status" value="1"/>
</dbReference>
<dbReference type="KEGG" id="dap:Dacet_2832"/>
<dbReference type="InParanoid" id="D4H6A8"/>
<dbReference type="PaxDb" id="522772-Dacet_2832"/>
<dbReference type="OrthoDB" id="507476at2"/>
<keyword evidence="2" id="KW-1185">Reference proteome</keyword>